<reference evidence="15 16" key="1">
    <citation type="submission" date="2020-08" db="EMBL/GenBank/DDBJ databases">
        <title>Genomic Encyclopedia of Type Strains, Phase IV (KMG-IV): sequencing the most valuable type-strain genomes for metagenomic binning, comparative biology and taxonomic classification.</title>
        <authorList>
            <person name="Goeker M."/>
        </authorList>
    </citation>
    <scope>NUCLEOTIDE SEQUENCE [LARGE SCALE GENOMIC DNA]</scope>
    <source>
        <strain evidence="15 16">YC6723</strain>
    </source>
</reference>
<dbReference type="Pfam" id="PF17042">
    <property type="entry name" value="NBD_C"/>
    <property type="match status" value="1"/>
</dbReference>
<evidence type="ECO:0000256" key="11">
    <source>
        <dbReference type="ARBA" id="ARBA00039461"/>
    </source>
</evidence>
<evidence type="ECO:0000313" key="15">
    <source>
        <dbReference type="EMBL" id="MBB4155667.1"/>
    </source>
</evidence>
<dbReference type="InterPro" id="IPR042213">
    <property type="entry name" value="NBD_C_sf"/>
</dbReference>
<comment type="caution">
    <text evidence="15">The sequence shown here is derived from an EMBL/GenBank/DDBJ whole genome shotgun (WGS) entry which is preliminary data.</text>
</comment>
<name>A0A840FIY6_9SPHN</name>
<sequence length="410" mass="42155">MILGVIADDFTGAGDIAGVLTDAGMRTALLPSVADVAACRHDAGVVALKTRSIPADDAVLASLHALSALREAGCRQILFKYCSTFDSTPAGNIGPVAQALVEALGTPAAIVCPAFPANGRTVYQGHLFVGDLLLSDTGMRHHPITPMIDSDIRRWLRHQTEMAVGHVALNTVRQGSIAIRDALARAQGLVVIDAVDDVDLMAIGQAVADAPLITGGSAIAQGLPANYRAAELIDAAPAARLRVEGAAIVLAGSCSTATNAQVAHYRRDHPAYAIDVARLLAGDPVADEARAFAHDHADAAPLIYSTVTPDRLTSDTEAPGVAAAVIETLIADLAIDAVARGARRIVVAGGETSGAVVEALAPGPLRVGPSIAPGIPSLFTRSGQGLALKSGNFGNDDFFDHALRVLEGRA</sequence>
<dbReference type="EC" id="2.7.1.217" evidence="10"/>
<dbReference type="NCBIfam" id="NF043035">
    <property type="entry name" value="OxoTetrKin"/>
    <property type="match status" value="1"/>
</dbReference>
<dbReference type="GO" id="GO:0016301">
    <property type="term" value="F:kinase activity"/>
    <property type="evidence" value="ECO:0007669"/>
    <property type="project" value="UniProtKB-KW"/>
</dbReference>
<comment type="similarity">
    <text evidence="1">Belongs to the four-carbon acid sugar kinase family.</text>
</comment>
<keyword evidence="2" id="KW-0808">Transferase</keyword>
<dbReference type="InterPro" id="IPR050007">
    <property type="entry name" value="OtnK"/>
</dbReference>
<dbReference type="GO" id="GO:0005524">
    <property type="term" value="F:ATP binding"/>
    <property type="evidence" value="ECO:0007669"/>
    <property type="project" value="UniProtKB-KW"/>
</dbReference>
<proteinExistence type="inferred from homology"/>
<dbReference type="InterPro" id="IPR037051">
    <property type="entry name" value="4-carb_acid_sugar_kinase_N_sf"/>
</dbReference>
<keyword evidence="5" id="KW-0067">ATP-binding</keyword>
<dbReference type="Gene3D" id="3.40.50.10840">
    <property type="entry name" value="Putative sugar-binding, N-terminal domain"/>
    <property type="match status" value="1"/>
</dbReference>
<accession>A0A840FIY6</accession>
<feature type="domain" description="Four-carbon acid sugar kinase N-terminal" evidence="13">
    <location>
        <begin position="3"/>
        <end position="223"/>
    </location>
</feature>
<evidence type="ECO:0000256" key="10">
    <source>
        <dbReference type="ARBA" id="ARBA00039095"/>
    </source>
</evidence>
<feature type="domain" description="Four-carbon acid sugar kinase nucleotide binding" evidence="14">
    <location>
        <begin position="249"/>
        <end position="399"/>
    </location>
</feature>
<comment type="catalytic activity">
    <reaction evidence="7">
        <text>3-dehydro-L-erythronate + ATP = 3-dehydro-4-O-phospho-L-erythronate + ADP + H(+)</text>
        <dbReference type="Rhea" id="RHEA:52552"/>
        <dbReference type="ChEBI" id="CHEBI:15378"/>
        <dbReference type="ChEBI" id="CHEBI:30616"/>
        <dbReference type="ChEBI" id="CHEBI:136592"/>
        <dbReference type="ChEBI" id="CHEBI:136670"/>
        <dbReference type="ChEBI" id="CHEBI:456216"/>
        <dbReference type="EC" id="2.7.1.217"/>
    </reaction>
</comment>
<dbReference type="RefSeq" id="WP_183987357.1">
    <property type="nucleotide sequence ID" value="NZ_JACIEV010000018.1"/>
</dbReference>
<dbReference type="EMBL" id="JACIEV010000018">
    <property type="protein sequence ID" value="MBB4155667.1"/>
    <property type="molecule type" value="Genomic_DNA"/>
</dbReference>
<dbReference type="Gene3D" id="3.40.980.20">
    <property type="entry name" value="Four-carbon acid sugar kinase, nucleotide binding domain"/>
    <property type="match status" value="1"/>
</dbReference>
<keyword evidence="3" id="KW-0547">Nucleotide-binding</keyword>
<evidence type="ECO:0000256" key="7">
    <source>
        <dbReference type="ARBA" id="ARBA00035898"/>
    </source>
</evidence>
<evidence type="ECO:0000256" key="9">
    <source>
        <dbReference type="ARBA" id="ARBA00037335"/>
    </source>
</evidence>
<dbReference type="AlphaFoldDB" id="A0A840FIY6"/>
<evidence type="ECO:0000256" key="1">
    <source>
        <dbReference type="ARBA" id="ARBA00005715"/>
    </source>
</evidence>
<evidence type="ECO:0000256" key="2">
    <source>
        <dbReference type="ARBA" id="ARBA00022679"/>
    </source>
</evidence>
<comment type="catalytic activity">
    <reaction evidence="8">
        <text>3-dehydro-D-erythronate + ATP = 3-dehydro-4-O-phospho-D-erythronate + ADP + H(+)</text>
        <dbReference type="Rhea" id="RHEA:52556"/>
        <dbReference type="ChEBI" id="CHEBI:15378"/>
        <dbReference type="ChEBI" id="CHEBI:30616"/>
        <dbReference type="ChEBI" id="CHEBI:57958"/>
        <dbReference type="ChEBI" id="CHEBI:136593"/>
        <dbReference type="ChEBI" id="CHEBI:456216"/>
        <dbReference type="EC" id="2.7.1.217"/>
    </reaction>
</comment>
<evidence type="ECO:0000256" key="12">
    <source>
        <dbReference type="ARBA" id="ARBA00041377"/>
    </source>
</evidence>
<evidence type="ECO:0000313" key="16">
    <source>
        <dbReference type="Proteomes" id="UP000529795"/>
    </source>
</evidence>
<comment type="function">
    <text evidence="9">Catalyzes the ATP-dependent phosphorylation of 3-oxo-tetronate to 3-oxo-tetronate 4-phosphate.</text>
</comment>
<evidence type="ECO:0000256" key="6">
    <source>
        <dbReference type="ARBA" id="ARBA00023277"/>
    </source>
</evidence>
<keyword evidence="6" id="KW-0119">Carbohydrate metabolism</keyword>
<protein>
    <recommendedName>
        <fullName evidence="11">3-oxo-tetronate kinase</fullName>
        <ecNumber evidence="10">2.7.1.217</ecNumber>
    </recommendedName>
    <alternativeName>
        <fullName evidence="12">3-dehydrotetronate 4-kinase</fullName>
    </alternativeName>
</protein>
<dbReference type="InterPro" id="IPR010737">
    <property type="entry name" value="4-carb_acid_sugar_kinase_N"/>
</dbReference>
<gene>
    <name evidence="15" type="ORF">GGQ80_003592</name>
</gene>
<evidence type="ECO:0000259" key="13">
    <source>
        <dbReference type="Pfam" id="PF07005"/>
    </source>
</evidence>
<evidence type="ECO:0000256" key="5">
    <source>
        <dbReference type="ARBA" id="ARBA00022840"/>
    </source>
</evidence>
<evidence type="ECO:0000256" key="3">
    <source>
        <dbReference type="ARBA" id="ARBA00022741"/>
    </source>
</evidence>
<dbReference type="Pfam" id="PF07005">
    <property type="entry name" value="SBD_N"/>
    <property type="match status" value="1"/>
</dbReference>
<dbReference type="SUPFAM" id="SSF142764">
    <property type="entry name" value="YgbK-like"/>
    <property type="match status" value="1"/>
</dbReference>
<evidence type="ECO:0000256" key="8">
    <source>
        <dbReference type="ARBA" id="ARBA00036346"/>
    </source>
</evidence>
<evidence type="ECO:0000256" key="4">
    <source>
        <dbReference type="ARBA" id="ARBA00022777"/>
    </source>
</evidence>
<evidence type="ECO:0000259" key="14">
    <source>
        <dbReference type="Pfam" id="PF17042"/>
    </source>
</evidence>
<dbReference type="InterPro" id="IPR031475">
    <property type="entry name" value="NBD_C"/>
</dbReference>
<organism evidence="15 16">
    <name type="scientific">Sphingomonas jinjuensis</name>
    <dbReference type="NCBI Taxonomy" id="535907"/>
    <lineage>
        <taxon>Bacteria</taxon>
        <taxon>Pseudomonadati</taxon>
        <taxon>Pseudomonadota</taxon>
        <taxon>Alphaproteobacteria</taxon>
        <taxon>Sphingomonadales</taxon>
        <taxon>Sphingomonadaceae</taxon>
        <taxon>Sphingomonas</taxon>
    </lineage>
</organism>
<dbReference type="Proteomes" id="UP000529795">
    <property type="component" value="Unassembled WGS sequence"/>
</dbReference>
<keyword evidence="4" id="KW-0418">Kinase</keyword>
<keyword evidence="16" id="KW-1185">Reference proteome</keyword>